<dbReference type="PANTHER" id="PTHR44591">
    <property type="entry name" value="STRESS RESPONSE REGULATOR PROTEIN 1"/>
    <property type="match status" value="1"/>
</dbReference>
<name>A0A5B9P877_9BACT</name>
<dbReference type="InterPro" id="IPR001789">
    <property type="entry name" value="Sig_transdc_resp-reg_receiver"/>
</dbReference>
<evidence type="ECO:0000313" key="4">
    <source>
        <dbReference type="EMBL" id="QEG22498.1"/>
    </source>
</evidence>
<feature type="modified residue" description="4-aspartylphosphate" evidence="2">
    <location>
        <position position="70"/>
    </location>
</feature>
<organism evidence="4 5">
    <name type="scientific">Mariniblastus fucicola</name>
    <dbReference type="NCBI Taxonomy" id="980251"/>
    <lineage>
        <taxon>Bacteria</taxon>
        <taxon>Pseudomonadati</taxon>
        <taxon>Planctomycetota</taxon>
        <taxon>Planctomycetia</taxon>
        <taxon>Pirellulales</taxon>
        <taxon>Pirellulaceae</taxon>
        <taxon>Mariniblastus</taxon>
    </lineage>
</organism>
<protein>
    <submittedName>
        <fullName evidence="4">Transcriptional regulatory protein YycF</fullName>
    </submittedName>
</protein>
<gene>
    <name evidence="4" type="primary">yycF</name>
    <name evidence="4" type="ORF">MFFC18_23790</name>
</gene>
<dbReference type="SMART" id="SM00448">
    <property type="entry name" value="REC"/>
    <property type="match status" value="1"/>
</dbReference>
<dbReference type="RefSeq" id="WP_075086484.1">
    <property type="nucleotide sequence ID" value="NZ_CP042912.1"/>
</dbReference>
<dbReference type="KEGG" id="mff:MFFC18_23790"/>
<feature type="domain" description="Response regulatory" evidence="3">
    <location>
        <begin position="20"/>
        <end position="137"/>
    </location>
</feature>
<keyword evidence="5" id="KW-1185">Reference proteome</keyword>
<dbReference type="STRING" id="980251.GCA_001642875_04816"/>
<evidence type="ECO:0000256" key="2">
    <source>
        <dbReference type="PROSITE-ProRule" id="PRU00169"/>
    </source>
</evidence>
<dbReference type="PANTHER" id="PTHR44591:SF25">
    <property type="entry name" value="CHEMOTAXIS TWO-COMPONENT RESPONSE REGULATOR"/>
    <property type="match status" value="1"/>
</dbReference>
<dbReference type="SUPFAM" id="SSF52172">
    <property type="entry name" value="CheY-like"/>
    <property type="match status" value="1"/>
</dbReference>
<evidence type="ECO:0000313" key="5">
    <source>
        <dbReference type="Proteomes" id="UP000322214"/>
    </source>
</evidence>
<dbReference type="Gene3D" id="3.40.50.2300">
    <property type="match status" value="1"/>
</dbReference>
<evidence type="ECO:0000256" key="1">
    <source>
        <dbReference type="ARBA" id="ARBA00022553"/>
    </source>
</evidence>
<proteinExistence type="predicted"/>
<dbReference type="InterPro" id="IPR050595">
    <property type="entry name" value="Bact_response_regulator"/>
</dbReference>
<dbReference type="Proteomes" id="UP000322214">
    <property type="component" value="Chromosome"/>
</dbReference>
<reference evidence="4 5" key="1">
    <citation type="submission" date="2019-08" db="EMBL/GenBank/DDBJ databases">
        <title>Deep-cultivation of Planctomycetes and their phenomic and genomic characterization uncovers novel biology.</title>
        <authorList>
            <person name="Wiegand S."/>
            <person name="Jogler M."/>
            <person name="Boedeker C."/>
            <person name="Pinto D."/>
            <person name="Vollmers J."/>
            <person name="Rivas-Marin E."/>
            <person name="Kohn T."/>
            <person name="Peeters S.H."/>
            <person name="Heuer A."/>
            <person name="Rast P."/>
            <person name="Oberbeckmann S."/>
            <person name="Bunk B."/>
            <person name="Jeske O."/>
            <person name="Meyerdierks A."/>
            <person name="Storesund J.E."/>
            <person name="Kallscheuer N."/>
            <person name="Luecker S."/>
            <person name="Lage O.M."/>
            <person name="Pohl T."/>
            <person name="Merkel B.J."/>
            <person name="Hornburger P."/>
            <person name="Mueller R.-W."/>
            <person name="Bruemmer F."/>
            <person name="Labrenz M."/>
            <person name="Spormann A.M."/>
            <person name="Op den Camp H."/>
            <person name="Overmann J."/>
            <person name="Amann R."/>
            <person name="Jetten M.S.M."/>
            <person name="Mascher T."/>
            <person name="Medema M.H."/>
            <person name="Devos D.P."/>
            <person name="Kaster A.-K."/>
            <person name="Ovreas L."/>
            <person name="Rohde M."/>
            <person name="Galperin M.Y."/>
            <person name="Jogler C."/>
        </authorList>
    </citation>
    <scope>NUCLEOTIDE SEQUENCE [LARGE SCALE GENOMIC DNA]</scope>
    <source>
        <strain evidence="4 5">FC18</strain>
    </source>
</reference>
<dbReference type="AlphaFoldDB" id="A0A5B9P877"/>
<dbReference type="EMBL" id="CP042912">
    <property type="protein sequence ID" value="QEG22498.1"/>
    <property type="molecule type" value="Genomic_DNA"/>
</dbReference>
<dbReference type="OrthoDB" id="9800897at2"/>
<dbReference type="GO" id="GO:0000160">
    <property type="term" value="P:phosphorelay signal transduction system"/>
    <property type="evidence" value="ECO:0007669"/>
    <property type="project" value="InterPro"/>
</dbReference>
<sequence>METNIATEELPTRNKYAAAEIFVIDDEQLVVDTLTYFLRSAGFENVHGFCDSSEAISQIRFTRPDVVFTDIRMPGLDGNMITKMVRSFPHLYSVPIIAITADPNFDVSKSIISAGAESVLIKPVSREILIQRAVQAIDNAISKEATYDKPDVEYLVSEEEAKTMSIRPQAYRDESAVERRIRRRSRFRE</sequence>
<evidence type="ECO:0000259" key="3">
    <source>
        <dbReference type="PROSITE" id="PS50110"/>
    </source>
</evidence>
<dbReference type="Pfam" id="PF00072">
    <property type="entry name" value="Response_reg"/>
    <property type="match status" value="1"/>
</dbReference>
<dbReference type="InterPro" id="IPR011006">
    <property type="entry name" value="CheY-like_superfamily"/>
</dbReference>
<accession>A0A5B9P877</accession>
<keyword evidence="1 2" id="KW-0597">Phosphoprotein</keyword>
<dbReference type="PROSITE" id="PS50110">
    <property type="entry name" value="RESPONSE_REGULATORY"/>
    <property type="match status" value="1"/>
</dbReference>